<evidence type="ECO:0000313" key="2">
    <source>
        <dbReference type="Proteomes" id="UP000076603"/>
    </source>
</evidence>
<comment type="caution">
    <text evidence="1">The sequence shown here is derived from an EMBL/GenBank/DDBJ whole genome shotgun (WGS) entry which is preliminary data.</text>
</comment>
<sequence length="91" mass="10731">MLKIWAKVMKNNKIIKDEVATSDIPGGYQENLKACITELCNRLDISKPYWLPANLEEYNKRSKTTFNQNNFIEEIDFDRFVIVELDTEEDQ</sequence>
<gene>
    <name evidence="1" type="ORF">CLMAG_19760</name>
</gene>
<protein>
    <submittedName>
        <fullName evidence="1">Uncharacterized protein</fullName>
    </submittedName>
</protein>
<keyword evidence="2" id="KW-1185">Reference proteome</keyword>
<dbReference type="RefSeq" id="WP_066621458.1">
    <property type="nucleotide sequence ID" value="NZ_FQXL01000004.1"/>
</dbReference>
<dbReference type="STRING" id="1121326.CLMAG_19760"/>
<proteinExistence type="predicted"/>
<dbReference type="OrthoDB" id="2084516at2"/>
<dbReference type="PATRIC" id="fig|1121326.3.peg.1966"/>
<dbReference type="EMBL" id="LWAE01000002">
    <property type="protein sequence ID" value="KZL92167.1"/>
    <property type="molecule type" value="Genomic_DNA"/>
</dbReference>
<reference evidence="1 2" key="1">
    <citation type="submission" date="2016-04" db="EMBL/GenBank/DDBJ databases">
        <title>Genome sequence of Clostridium magnum DSM 2767.</title>
        <authorList>
            <person name="Poehlein A."/>
            <person name="Uhlig R."/>
            <person name="Fischer R."/>
            <person name="Bahl H."/>
            <person name="Daniel R."/>
        </authorList>
    </citation>
    <scope>NUCLEOTIDE SEQUENCE [LARGE SCALE GENOMIC DNA]</scope>
    <source>
        <strain evidence="1 2">DSM 2767</strain>
    </source>
</reference>
<evidence type="ECO:0000313" key="1">
    <source>
        <dbReference type="EMBL" id="KZL92167.1"/>
    </source>
</evidence>
<name>A0A162T2H2_9CLOT</name>
<accession>A0A162T2H2</accession>
<dbReference type="Proteomes" id="UP000076603">
    <property type="component" value="Unassembled WGS sequence"/>
</dbReference>
<organism evidence="1 2">
    <name type="scientific">Clostridium magnum DSM 2767</name>
    <dbReference type="NCBI Taxonomy" id="1121326"/>
    <lineage>
        <taxon>Bacteria</taxon>
        <taxon>Bacillati</taxon>
        <taxon>Bacillota</taxon>
        <taxon>Clostridia</taxon>
        <taxon>Eubacteriales</taxon>
        <taxon>Clostridiaceae</taxon>
        <taxon>Clostridium</taxon>
    </lineage>
</organism>
<dbReference type="AlphaFoldDB" id="A0A162T2H2"/>